<evidence type="ECO:0000313" key="2">
    <source>
        <dbReference type="Proteomes" id="UP001311799"/>
    </source>
</evidence>
<organism evidence="1 2">
    <name type="scientific">Cryptosporidium xiaoi</name>
    <dbReference type="NCBI Taxonomy" id="659607"/>
    <lineage>
        <taxon>Eukaryota</taxon>
        <taxon>Sar</taxon>
        <taxon>Alveolata</taxon>
        <taxon>Apicomplexa</taxon>
        <taxon>Conoidasida</taxon>
        <taxon>Coccidia</taxon>
        <taxon>Eucoccidiorida</taxon>
        <taxon>Eimeriorina</taxon>
        <taxon>Cryptosporidiidae</taxon>
        <taxon>Cryptosporidium</taxon>
    </lineage>
</organism>
<name>A0AAV9XYA3_9CRYT</name>
<dbReference type="Proteomes" id="UP001311799">
    <property type="component" value="Unassembled WGS sequence"/>
</dbReference>
<proteinExistence type="predicted"/>
<dbReference type="EMBL" id="JAWDEY010000012">
    <property type="protein sequence ID" value="KAK6589468.1"/>
    <property type="molecule type" value="Genomic_DNA"/>
</dbReference>
<sequence>MNWFEKLTYKLIKGEINDDPKVDDLIKEECKSAIVWVDKENKCLENDSIFNQIYELNGCYRCNLKIPGFGFGNYLCDIMLMENELAVFHLINRNNLNIQCIIAPIAATAFAKTTVNDENMSDRIISRGEWVILPFNHILDMTLIENDNLNIKTKSGINYIIGGNIECVNKMLKIHENNIKHENKSTNNENNHSILNNNENNEFKITNAKIPISNLDIGTQSINEISPYSNQYPCCIVSISNIKLAEIITSDLFYGKYILDPQETFNLVISEWNNNSEDNDLNIYNNNKDINSFILKSGSNRDIQYKKKINTGLVDIWISFKEKHHLLYPLDLSYIHLLINVNFDIFEKEINLKLLVRILSLNENQSQMDIECELENISELPYLIRYQFENMTLNSIKGTVDRYINGIKNQMISTCNFNNTNNINSSCVNENFLLEKITDCGTSCGIEFGANNNNENMSCNNNICCFVHFERLFNKLVNNY</sequence>
<evidence type="ECO:0000313" key="1">
    <source>
        <dbReference type="EMBL" id="KAK6589468.1"/>
    </source>
</evidence>
<dbReference type="AlphaFoldDB" id="A0AAV9XYA3"/>
<keyword evidence="2" id="KW-1185">Reference proteome</keyword>
<gene>
    <name evidence="1" type="ORF">RS030_203202</name>
</gene>
<reference evidence="1 2" key="1">
    <citation type="submission" date="2023-10" db="EMBL/GenBank/DDBJ databases">
        <title>Comparative genomics analysis reveals potential genetic determinants of host preference in Cryptosporidium xiaoi.</title>
        <authorList>
            <person name="Xiao L."/>
            <person name="Li J."/>
        </authorList>
    </citation>
    <scope>NUCLEOTIDE SEQUENCE [LARGE SCALE GENOMIC DNA]</scope>
    <source>
        <strain evidence="1 2">52996</strain>
    </source>
</reference>
<protein>
    <submittedName>
        <fullName evidence="1">Low complexity</fullName>
    </submittedName>
</protein>
<comment type="caution">
    <text evidence="1">The sequence shown here is derived from an EMBL/GenBank/DDBJ whole genome shotgun (WGS) entry which is preliminary data.</text>
</comment>
<accession>A0AAV9XYA3</accession>